<dbReference type="GO" id="GO:0008270">
    <property type="term" value="F:zinc ion binding"/>
    <property type="evidence" value="ECO:0007669"/>
    <property type="project" value="UniProtKB-KW"/>
</dbReference>
<organism evidence="5 6">
    <name type="scientific">Psylliodes chrysocephalus</name>
    <dbReference type="NCBI Taxonomy" id="3402493"/>
    <lineage>
        <taxon>Eukaryota</taxon>
        <taxon>Metazoa</taxon>
        <taxon>Ecdysozoa</taxon>
        <taxon>Arthropoda</taxon>
        <taxon>Hexapoda</taxon>
        <taxon>Insecta</taxon>
        <taxon>Pterygota</taxon>
        <taxon>Neoptera</taxon>
        <taxon>Endopterygota</taxon>
        <taxon>Coleoptera</taxon>
        <taxon>Polyphaga</taxon>
        <taxon>Cucujiformia</taxon>
        <taxon>Chrysomeloidea</taxon>
        <taxon>Chrysomelidae</taxon>
        <taxon>Galerucinae</taxon>
        <taxon>Alticini</taxon>
        <taxon>Psylliodes</taxon>
    </lineage>
</organism>
<gene>
    <name evidence="5" type="ORF">PSYICH_LOCUS8040</name>
</gene>
<evidence type="ECO:0000256" key="3">
    <source>
        <dbReference type="SAM" id="MobiDB-lite"/>
    </source>
</evidence>
<evidence type="ECO:0000256" key="2">
    <source>
        <dbReference type="SAM" id="Coils"/>
    </source>
</evidence>
<evidence type="ECO:0000313" key="5">
    <source>
        <dbReference type="EMBL" id="CAH1107386.1"/>
    </source>
</evidence>
<protein>
    <recommendedName>
        <fullName evidence="4">CCHC-type domain-containing protein</fullName>
    </recommendedName>
</protein>
<keyword evidence="2" id="KW-0175">Coiled coil</keyword>
<dbReference type="PROSITE" id="PS50158">
    <property type="entry name" value="ZF_CCHC"/>
    <property type="match status" value="1"/>
</dbReference>
<feature type="compositionally biased region" description="Polar residues" evidence="3">
    <location>
        <begin position="51"/>
        <end position="64"/>
    </location>
</feature>
<keyword evidence="1" id="KW-0479">Metal-binding</keyword>
<accession>A0A9P0CSP7</accession>
<keyword evidence="1" id="KW-0862">Zinc</keyword>
<evidence type="ECO:0000313" key="6">
    <source>
        <dbReference type="Proteomes" id="UP001153636"/>
    </source>
</evidence>
<feature type="region of interest" description="Disordered" evidence="3">
    <location>
        <begin position="28"/>
        <end position="168"/>
    </location>
</feature>
<dbReference type="EMBL" id="OV651833">
    <property type="protein sequence ID" value="CAH1107386.1"/>
    <property type="molecule type" value="Genomic_DNA"/>
</dbReference>
<reference evidence="5" key="1">
    <citation type="submission" date="2022-01" db="EMBL/GenBank/DDBJ databases">
        <authorList>
            <person name="King R."/>
        </authorList>
    </citation>
    <scope>NUCLEOTIDE SEQUENCE</scope>
</reference>
<feature type="domain" description="CCHC-type" evidence="4">
    <location>
        <begin position="536"/>
        <end position="551"/>
    </location>
</feature>
<dbReference type="GO" id="GO:0003676">
    <property type="term" value="F:nucleic acid binding"/>
    <property type="evidence" value="ECO:0007669"/>
    <property type="project" value="InterPro"/>
</dbReference>
<evidence type="ECO:0000256" key="1">
    <source>
        <dbReference type="PROSITE-ProRule" id="PRU00047"/>
    </source>
</evidence>
<dbReference type="InterPro" id="IPR001878">
    <property type="entry name" value="Znf_CCHC"/>
</dbReference>
<name>A0A9P0CSP7_9CUCU</name>
<dbReference type="Proteomes" id="UP001153636">
    <property type="component" value="Chromosome 21"/>
</dbReference>
<keyword evidence="6" id="KW-1185">Reference proteome</keyword>
<dbReference type="AlphaFoldDB" id="A0A9P0CSP7"/>
<dbReference type="OrthoDB" id="10044176at2759"/>
<evidence type="ECO:0000259" key="4">
    <source>
        <dbReference type="PROSITE" id="PS50158"/>
    </source>
</evidence>
<sequence length="612" mass="70002">MNTDETTGDPFDSSEDDHIKKLEQEIKNLEGAANIPRRDSLKRTPPKFRSFSISDPVTIQTSEGSPDRDRKRNRDSESESPEARELKTAKIKMTKDQEEMAKKAKVIEAMLRKEQEQEEKRKEKVHQDKTEKEKKEKIEKERQEKTEKEKKKKADQENINKGASSASVGLVPGSAAQIIPNISQVSMASGSQNTVETQGGRDFTKTQMTIQTTNDRMKELRKHMKEAVTRTTPEGRGKIAFATKEQKTVLNGLDEITTLYSDLITQLLLQEIEINKLQQENIALKINRQTTDTSEDRLKNLQYEIIKAIKPTQPSQPTMTNQTILNTPPTHTTSTDFPQLGQRTYAQLTKKTNTTTNTQEKKPWTTPEQTKKYDTVIKIKEGETGNTITELKKVIKPKDMEGTQIRHTRTAIVLTSQTKEKQNEILRRTQQSTTLDIKDGTRQNEPTAILTGLRKEMTMDELTEALKMENDDLNENFGDRLKLLTVVSTRPCRNPYKENIYIRGPTDIIKHLLKAGKVYVDFQTIFINEATQIALCFRCCRYGHVSKYCKETTPTCYRCGDGHDGNTCNKDIYNCINCERLRLTPRGHQARDANCPIYNKKMDEARAQTSYK</sequence>
<keyword evidence="1" id="KW-0863">Zinc-finger</keyword>
<proteinExistence type="predicted"/>
<feature type="compositionally biased region" description="Basic and acidic residues" evidence="3">
    <location>
        <begin position="65"/>
        <end position="158"/>
    </location>
</feature>
<feature type="coiled-coil region" evidence="2">
    <location>
        <begin position="260"/>
        <end position="287"/>
    </location>
</feature>